<keyword evidence="9" id="KW-1185">Reference proteome</keyword>
<dbReference type="GeneID" id="17322491"/>
<dbReference type="GO" id="GO:0005886">
    <property type="term" value="C:plasma membrane"/>
    <property type="evidence" value="ECO:0007669"/>
    <property type="project" value="TreeGrafter"/>
</dbReference>
<evidence type="ECO:0000256" key="6">
    <source>
        <dbReference type="ARBA" id="ARBA00023136"/>
    </source>
</evidence>
<feature type="transmembrane region" description="Helical" evidence="7">
    <location>
        <begin position="264"/>
        <end position="284"/>
    </location>
</feature>
<feature type="transmembrane region" description="Helical" evidence="7">
    <location>
        <begin position="58"/>
        <end position="79"/>
    </location>
</feature>
<organism evidence="8 9">
    <name type="scientific">Chondrus crispus</name>
    <name type="common">Carrageen Irish moss</name>
    <name type="synonym">Polymorpha crispa</name>
    <dbReference type="NCBI Taxonomy" id="2769"/>
    <lineage>
        <taxon>Eukaryota</taxon>
        <taxon>Rhodophyta</taxon>
        <taxon>Florideophyceae</taxon>
        <taxon>Rhodymeniophycidae</taxon>
        <taxon>Gigartinales</taxon>
        <taxon>Gigartinaceae</taxon>
        <taxon>Chondrus</taxon>
    </lineage>
</organism>
<dbReference type="Pfam" id="PF01733">
    <property type="entry name" value="Nucleoside_tran"/>
    <property type="match status" value="1"/>
</dbReference>
<feature type="transmembrane region" description="Helical" evidence="7">
    <location>
        <begin position="91"/>
        <end position="111"/>
    </location>
</feature>
<evidence type="ECO:0000256" key="4">
    <source>
        <dbReference type="ARBA" id="ARBA00022692"/>
    </source>
</evidence>
<dbReference type="PRINTS" id="PR01130">
    <property type="entry name" value="DERENTRNSPRT"/>
</dbReference>
<protein>
    <recommendedName>
        <fullName evidence="10">Equilibrative nucleoside transporter</fullName>
    </recommendedName>
</protein>
<accession>R7Q8W2</accession>
<dbReference type="PANTHER" id="PTHR10332:SF10">
    <property type="entry name" value="EQUILIBRATIVE NUCLEOSIDE TRANSPORTER 4"/>
    <property type="match status" value="1"/>
</dbReference>
<comment type="similarity">
    <text evidence="2">Belongs to the SLC29A/ENT transporter (TC 2.A.57) family.</text>
</comment>
<evidence type="ECO:0000256" key="3">
    <source>
        <dbReference type="ARBA" id="ARBA00022448"/>
    </source>
</evidence>
<evidence type="ECO:0000313" key="9">
    <source>
        <dbReference type="Proteomes" id="UP000012073"/>
    </source>
</evidence>
<dbReference type="RefSeq" id="XP_005714776.1">
    <property type="nucleotide sequence ID" value="XM_005714719.1"/>
</dbReference>
<gene>
    <name evidence="8" type="ORF">CHC_T00003528001</name>
</gene>
<evidence type="ECO:0000256" key="1">
    <source>
        <dbReference type="ARBA" id="ARBA00004141"/>
    </source>
</evidence>
<dbReference type="OMA" id="WLIGNDS"/>
<dbReference type="AlphaFoldDB" id="R7Q8W2"/>
<feature type="transmembrane region" description="Helical" evidence="7">
    <location>
        <begin position="20"/>
        <end position="38"/>
    </location>
</feature>
<dbReference type="InterPro" id="IPR002259">
    <property type="entry name" value="Eqnu_transpt"/>
</dbReference>
<keyword evidence="5 7" id="KW-1133">Transmembrane helix</keyword>
<dbReference type="PANTHER" id="PTHR10332">
    <property type="entry name" value="EQUILIBRATIVE NUCLEOSIDE TRANSPORTER"/>
    <property type="match status" value="1"/>
</dbReference>
<dbReference type="KEGG" id="ccp:CHC_T00003528001"/>
<feature type="transmembrane region" description="Helical" evidence="7">
    <location>
        <begin position="290"/>
        <end position="315"/>
    </location>
</feature>
<dbReference type="GO" id="GO:0005337">
    <property type="term" value="F:nucleoside transmembrane transporter activity"/>
    <property type="evidence" value="ECO:0007669"/>
    <property type="project" value="InterPro"/>
</dbReference>
<comment type="subcellular location">
    <subcellularLocation>
        <location evidence="1">Membrane</location>
        <topology evidence="1">Multi-pass membrane protein</topology>
    </subcellularLocation>
</comment>
<evidence type="ECO:0008006" key="10">
    <source>
        <dbReference type="Google" id="ProtNLM"/>
    </source>
</evidence>
<reference evidence="9" key="1">
    <citation type="journal article" date="2013" name="Proc. Natl. Acad. Sci. U.S.A.">
        <title>Genome structure and metabolic features in the red seaweed Chondrus crispus shed light on evolution of the Archaeplastida.</title>
        <authorList>
            <person name="Collen J."/>
            <person name="Porcel B."/>
            <person name="Carre W."/>
            <person name="Ball S.G."/>
            <person name="Chaparro C."/>
            <person name="Tonon T."/>
            <person name="Barbeyron T."/>
            <person name="Michel G."/>
            <person name="Noel B."/>
            <person name="Valentin K."/>
            <person name="Elias M."/>
            <person name="Artiguenave F."/>
            <person name="Arun A."/>
            <person name="Aury J.M."/>
            <person name="Barbosa-Neto J.F."/>
            <person name="Bothwell J.H."/>
            <person name="Bouget F.Y."/>
            <person name="Brillet L."/>
            <person name="Cabello-Hurtado F."/>
            <person name="Capella-Gutierrez S."/>
            <person name="Charrier B."/>
            <person name="Cladiere L."/>
            <person name="Cock J.M."/>
            <person name="Coelho S.M."/>
            <person name="Colleoni C."/>
            <person name="Czjzek M."/>
            <person name="Da Silva C."/>
            <person name="Delage L."/>
            <person name="Denoeud F."/>
            <person name="Deschamps P."/>
            <person name="Dittami S.M."/>
            <person name="Gabaldon T."/>
            <person name="Gachon C.M."/>
            <person name="Groisillier A."/>
            <person name="Herve C."/>
            <person name="Jabbari K."/>
            <person name="Katinka M."/>
            <person name="Kloareg B."/>
            <person name="Kowalczyk N."/>
            <person name="Labadie K."/>
            <person name="Leblanc C."/>
            <person name="Lopez P.J."/>
            <person name="McLachlan D.H."/>
            <person name="Meslet-Cladiere L."/>
            <person name="Moustafa A."/>
            <person name="Nehr Z."/>
            <person name="Nyvall Collen P."/>
            <person name="Panaud O."/>
            <person name="Partensky F."/>
            <person name="Poulain J."/>
            <person name="Rensing S.A."/>
            <person name="Rousvoal S."/>
            <person name="Samson G."/>
            <person name="Symeonidi A."/>
            <person name="Weissenbach J."/>
            <person name="Zambounis A."/>
            <person name="Wincker P."/>
            <person name="Boyen C."/>
        </authorList>
    </citation>
    <scope>NUCLEOTIDE SEQUENCE [LARGE SCALE GENOMIC DNA]</scope>
    <source>
        <strain evidence="9">cv. Stackhouse</strain>
    </source>
</reference>
<dbReference type="Gramene" id="CDF34957">
    <property type="protein sequence ID" value="CDF34957"/>
    <property type="gene ID" value="CHC_T00003528001"/>
</dbReference>
<feature type="transmembrane region" description="Helical" evidence="7">
    <location>
        <begin position="131"/>
        <end position="152"/>
    </location>
</feature>
<dbReference type="OrthoDB" id="1856718at2759"/>
<evidence type="ECO:0000313" key="8">
    <source>
        <dbReference type="EMBL" id="CDF34957.1"/>
    </source>
</evidence>
<evidence type="ECO:0000256" key="2">
    <source>
        <dbReference type="ARBA" id="ARBA00007965"/>
    </source>
</evidence>
<dbReference type="Proteomes" id="UP000012073">
    <property type="component" value="Unassembled WGS sequence"/>
</dbReference>
<feature type="transmembrane region" description="Helical" evidence="7">
    <location>
        <begin position="231"/>
        <end position="252"/>
    </location>
</feature>
<sequence length="359" mass="38724">MLSGVLAALYRNLTRHRRPVSLYGFLALTVLPALLPVLSARDKAIVTSAEALVSKELWYTVLVAGLLGAIGAVLQSVLYGTVTLLPGGKCTTAFTAGGGVASLLLCALRIFSRLLLDGDTADSLLALKPGFSAFFITCSALCGTCVIVFLCLDRQNSFYKEHVSPADARQEVMISKSFRENLRGTRLILEEISRPAWCAFISFVITLALFPGIMVQIPVPLRATVTSTLSSWYPLLVVSLFAVGDTVGRAGLTEQIALRFPTLLPLLTLARVICVPLYLAQWIGLIPVNWIIVMTGVVLLGVGNGVIITLAFLWVPSLTSLENREVAGRLMFVMLICGMSCGNALGWLVETMLRRTTGF</sequence>
<dbReference type="STRING" id="2769.R7Q8W2"/>
<evidence type="ECO:0000256" key="5">
    <source>
        <dbReference type="ARBA" id="ARBA00022989"/>
    </source>
</evidence>
<evidence type="ECO:0000256" key="7">
    <source>
        <dbReference type="SAM" id="Phobius"/>
    </source>
</evidence>
<dbReference type="TCDB" id="2.A.57.1.9">
    <property type="family name" value="the equilibrative nucleoside transporter (ent) family"/>
</dbReference>
<dbReference type="SUPFAM" id="SSF103473">
    <property type="entry name" value="MFS general substrate transporter"/>
    <property type="match status" value="1"/>
</dbReference>
<keyword evidence="3" id="KW-0813">Transport</keyword>
<name>R7Q8W2_CHOCR</name>
<dbReference type="PhylomeDB" id="R7Q8W2"/>
<feature type="transmembrane region" description="Helical" evidence="7">
    <location>
        <begin position="327"/>
        <end position="349"/>
    </location>
</feature>
<dbReference type="EMBL" id="HG001711">
    <property type="protein sequence ID" value="CDF34957.1"/>
    <property type="molecule type" value="Genomic_DNA"/>
</dbReference>
<keyword evidence="6 7" id="KW-0472">Membrane</keyword>
<proteinExistence type="inferred from homology"/>
<feature type="transmembrane region" description="Helical" evidence="7">
    <location>
        <begin position="196"/>
        <end position="219"/>
    </location>
</feature>
<dbReference type="InterPro" id="IPR036259">
    <property type="entry name" value="MFS_trans_sf"/>
</dbReference>
<keyword evidence="4 7" id="KW-0812">Transmembrane</keyword>